<dbReference type="Proteomes" id="UP000319852">
    <property type="component" value="Chromosome"/>
</dbReference>
<name>A0A517MYJ9_9BACT</name>
<dbReference type="SUPFAM" id="SSF51735">
    <property type="entry name" value="NAD(P)-binding Rossmann-fold domains"/>
    <property type="match status" value="1"/>
</dbReference>
<dbReference type="AlphaFoldDB" id="A0A517MYJ9"/>
<sequence length="88" mass="9811">MPSYHFTRKLAPDLAGDNIHANPGIIRTRFHEKMTTDQPRYDLANRIQLHREGTSEDVAEVVRSLTTNQLKTGESVAIDGGMGMQTVC</sequence>
<dbReference type="InterPro" id="IPR036291">
    <property type="entry name" value="NAD(P)-bd_dom_sf"/>
</dbReference>
<dbReference type="Pfam" id="PF13561">
    <property type="entry name" value="adh_short_C2"/>
    <property type="match status" value="1"/>
</dbReference>
<dbReference type="InterPro" id="IPR002347">
    <property type="entry name" value="SDR_fam"/>
</dbReference>
<gene>
    <name evidence="1" type="ORF">HG15A2_32890</name>
</gene>
<dbReference type="RefSeq" id="WP_145061102.1">
    <property type="nucleotide sequence ID" value="NZ_CP036263.1"/>
</dbReference>
<organism evidence="1 2">
    <name type="scientific">Adhaeretor mobilis</name>
    <dbReference type="NCBI Taxonomy" id="1930276"/>
    <lineage>
        <taxon>Bacteria</taxon>
        <taxon>Pseudomonadati</taxon>
        <taxon>Planctomycetota</taxon>
        <taxon>Planctomycetia</taxon>
        <taxon>Pirellulales</taxon>
        <taxon>Lacipirellulaceae</taxon>
        <taxon>Adhaeretor</taxon>
    </lineage>
</organism>
<keyword evidence="2" id="KW-1185">Reference proteome</keyword>
<proteinExistence type="predicted"/>
<evidence type="ECO:0000313" key="1">
    <source>
        <dbReference type="EMBL" id="QDS99955.1"/>
    </source>
</evidence>
<dbReference type="Gene3D" id="3.40.50.720">
    <property type="entry name" value="NAD(P)-binding Rossmann-like Domain"/>
    <property type="match status" value="1"/>
</dbReference>
<reference evidence="1 2" key="1">
    <citation type="submission" date="2019-02" db="EMBL/GenBank/DDBJ databases">
        <title>Deep-cultivation of Planctomycetes and their phenomic and genomic characterization uncovers novel biology.</title>
        <authorList>
            <person name="Wiegand S."/>
            <person name="Jogler M."/>
            <person name="Boedeker C."/>
            <person name="Pinto D."/>
            <person name="Vollmers J."/>
            <person name="Rivas-Marin E."/>
            <person name="Kohn T."/>
            <person name="Peeters S.H."/>
            <person name="Heuer A."/>
            <person name="Rast P."/>
            <person name="Oberbeckmann S."/>
            <person name="Bunk B."/>
            <person name="Jeske O."/>
            <person name="Meyerdierks A."/>
            <person name="Storesund J.E."/>
            <person name="Kallscheuer N."/>
            <person name="Luecker S."/>
            <person name="Lage O.M."/>
            <person name="Pohl T."/>
            <person name="Merkel B.J."/>
            <person name="Hornburger P."/>
            <person name="Mueller R.-W."/>
            <person name="Bruemmer F."/>
            <person name="Labrenz M."/>
            <person name="Spormann A.M."/>
            <person name="Op den Camp H."/>
            <person name="Overmann J."/>
            <person name="Amann R."/>
            <person name="Jetten M.S.M."/>
            <person name="Mascher T."/>
            <person name="Medema M.H."/>
            <person name="Devos D.P."/>
            <person name="Kaster A.-K."/>
            <person name="Ovreas L."/>
            <person name="Rohde M."/>
            <person name="Galperin M.Y."/>
            <person name="Jogler C."/>
        </authorList>
    </citation>
    <scope>NUCLEOTIDE SEQUENCE [LARGE SCALE GENOMIC DNA]</scope>
    <source>
        <strain evidence="1 2">HG15A2</strain>
    </source>
</reference>
<dbReference type="EMBL" id="CP036263">
    <property type="protein sequence ID" value="QDS99955.1"/>
    <property type="molecule type" value="Genomic_DNA"/>
</dbReference>
<protein>
    <submittedName>
        <fullName evidence="1">3-ketoacyl-(Acyl-carrier-protein) reductase</fullName>
    </submittedName>
</protein>
<dbReference type="OrthoDB" id="8419486at2"/>
<evidence type="ECO:0000313" key="2">
    <source>
        <dbReference type="Proteomes" id="UP000319852"/>
    </source>
</evidence>
<dbReference type="KEGG" id="amob:HG15A2_32890"/>
<accession>A0A517MYJ9</accession>